<keyword evidence="6" id="KW-0804">Transcription</keyword>
<evidence type="ECO:0000256" key="8">
    <source>
        <dbReference type="ARBA" id="ARBA00037539"/>
    </source>
</evidence>
<evidence type="ECO:0000256" key="4">
    <source>
        <dbReference type="ARBA" id="ARBA00023015"/>
    </source>
</evidence>
<evidence type="ECO:0000256" key="10">
    <source>
        <dbReference type="SAM" id="MobiDB-lite"/>
    </source>
</evidence>
<evidence type="ECO:0000256" key="2">
    <source>
        <dbReference type="ARBA" id="ARBA00022771"/>
    </source>
</evidence>
<dbReference type="PROSITE" id="PS50114">
    <property type="entry name" value="GATA_ZN_FINGER_2"/>
    <property type="match status" value="1"/>
</dbReference>
<protein>
    <recommendedName>
        <fullName evidence="11">GATA-type domain-containing protein</fullName>
    </recommendedName>
</protein>
<gene>
    <name evidence="12" type="ORF">V6N11_046872</name>
</gene>
<evidence type="ECO:0000256" key="7">
    <source>
        <dbReference type="ARBA" id="ARBA00024019"/>
    </source>
</evidence>
<dbReference type="InterPro" id="IPR000679">
    <property type="entry name" value="Znf_GATA"/>
</dbReference>
<dbReference type="Pfam" id="PF00320">
    <property type="entry name" value="GATA"/>
    <property type="match status" value="1"/>
</dbReference>
<keyword evidence="1" id="KW-0479">Metal-binding</keyword>
<keyword evidence="4" id="KW-0805">Transcription regulation</keyword>
<comment type="function">
    <text evidence="8">Transcriptional regulator that specifically binds 5'-GATA-3' or 5'-GAT-3' motifs within gene promoters.</text>
</comment>
<evidence type="ECO:0000313" key="13">
    <source>
        <dbReference type="Proteomes" id="UP001396334"/>
    </source>
</evidence>
<keyword evidence="5" id="KW-0238">DNA-binding</keyword>
<dbReference type="PANTHER" id="PTHR47172:SF9">
    <property type="entry name" value="GATA TRANSCRIPTION FACTOR 23"/>
    <property type="match status" value="1"/>
</dbReference>
<feature type="domain" description="GATA-type" evidence="11">
    <location>
        <begin position="70"/>
        <end position="106"/>
    </location>
</feature>
<dbReference type="CDD" id="cd00202">
    <property type="entry name" value="ZnF_GATA"/>
    <property type="match status" value="1"/>
</dbReference>
<dbReference type="SMART" id="SM00401">
    <property type="entry name" value="ZnF_GATA"/>
    <property type="match status" value="1"/>
</dbReference>
<evidence type="ECO:0000256" key="5">
    <source>
        <dbReference type="ARBA" id="ARBA00023125"/>
    </source>
</evidence>
<name>A0ABR2NCP8_9ROSI</name>
<accession>A0ABR2NCP8</accession>
<keyword evidence="13" id="KW-1185">Reference proteome</keyword>
<proteinExistence type="inferred from homology"/>
<sequence>MEEMRSMWRWSPPLFKALGGNGGLVCKTPQHEKEGGLDCATKLALSFCFGSNIFAELLSWKSSSEDTMSKNDMKFCSDCKTSKTPLWRGGPAGPKSLCNACGIRYRKKRRAMLGMNKGVETKEKEKKKKKKKERSDSSHSSYIATSNDDDGNKKKLKGNFNGVGEDVKMRLYALGSEVLLQSGSSLSGVVKKQRCQRRRKLGEEEQAAISLMALSCGSVFA</sequence>
<feature type="region of interest" description="Disordered" evidence="10">
    <location>
        <begin position="112"/>
        <end position="155"/>
    </location>
</feature>
<dbReference type="EMBL" id="JBBPBN010000173">
    <property type="protein sequence ID" value="KAK8973912.1"/>
    <property type="molecule type" value="Genomic_DNA"/>
</dbReference>
<reference evidence="12 13" key="1">
    <citation type="journal article" date="2024" name="G3 (Bethesda)">
        <title>Genome assembly of Hibiscus sabdariffa L. provides insights into metabolisms of medicinal natural products.</title>
        <authorList>
            <person name="Kim T."/>
        </authorList>
    </citation>
    <scope>NUCLEOTIDE SEQUENCE [LARGE SCALE GENOMIC DNA]</scope>
    <source>
        <strain evidence="12">TK-2024</strain>
        <tissue evidence="12">Old leaves</tissue>
    </source>
</reference>
<evidence type="ECO:0000256" key="3">
    <source>
        <dbReference type="ARBA" id="ARBA00022833"/>
    </source>
</evidence>
<evidence type="ECO:0000256" key="9">
    <source>
        <dbReference type="PROSITE-ProRule" id="PRU00094"/>
    </source>
</evidence>
<dbReference type="Proteomes" id="UP001396334">
    <property type="component" value="Unassembled WGS sequence"/>
</dbReference>
<comment type="similarity">
    <text evidence="7">Belongs to the type IV zinc-finger family. Class B subfamily.</text>
</comment>
<evidence type="ECO:0000313" key="12">
    <source>
        <dbReference type="EMBL" id="KAK8973912.1"/>
    </source>
</evidence>
<comment type="caution">
    <text evidence="12">The sequence shown here is derived from an EMBL/GenBank/DDBJ whole genome shotgun (WGS) entry which is preliminary data.</text>
</comment>
<organism evidence="12 13">
    <name type="scientific">Hibiscus sabdariffa</name>
    <name type="common">roselle</name>
    <dbReference type="NCBI Taxonomy" id="183260"/>
    <lineage>
        <taxon>Eukaryota</taxon>
        <taxon>Viridiplantae</taxon>
        <taxon>Streptophyta</taxon>
        <taxon>Embryophyta</taxon>
        <taxon>Tracheophyta</taxon>
        <taxon>Spermatophyta</taxon>
        <taxon>Magnoliopsida</taxon>
        <taxon>eudicotyledons</taxon>
        <taxon>Gunneridae</taxon>
        <taxon>Pentapetalae</taxon>
        <taxon>rosids</taxon>
        <taxon>malvids</taxon>
        <taxon>Malvales</taxon>
        <taxon>Malvaceae</taxon>
        <taxon>Malvoideae</taxon>
        <taxon>Hibiscus</taxon>
    </lineage>
</organism>
<evidence type="ECO:0000256" key="1">
    <source>
        <dbReference type="ARBA" id="ARBA00022723"/>
    </source>
</evidence>
<keyword evidence="2 9" id="KW-0863">Zinc-finger</keyword>
<dbReference type="InterPro" id="IPR013088">
    <property type="entry name" value="Znf_NHR/GATA"/>
</dbReference>
<dbReference type="PROSITE" id="PS00344">
    <property type="entry name" value="GATA_ZN_FINGER_1"/>
    <property type="match status" value="1"/>
</dbReference>
<dbReference type="SUPFAM" id="SSF57716">
    <property type="entry name" value="Glucocorticoid receptor-like (DNA-binding domain)"/>
    <property type="match status" value="1"/>
</dbReference>
<evidence type="ECO:0000259" key="11">
    <source>
        <dbReference type="PROSITE" id="PS50114"/>
    </source>
</evidence>
<dbReference type="PANTHER" id="PTHR47172">
    <property type="entry name" value="OS01G0976800 PROTEIN"/>
    <property type="match status" value="1"/>
</dbReference>
<evidence type="ECO:0000256" key="6">
    <source>
        <dbReference type="ARBA" id="ARBA00023163"/>
    </source>
</evidence>
<dbReference type="Gene3D" id="3.30.50.10">
    <property type="entry name" value="Erythroid Transcription Factor GATA-1, subunit A"/>
    <property type="match status" value="1"/>
</dbReference>
<keyword evidence="3" id="KW-0862">Zinc</keyword>